<dbReference type="AlphaFoldDB" id="B0KKN5"/>
<accession>B0KKN5</accession>
<dbReference type="KEGG" id="ppg:PputGB1_3448"/>
<name>B0KKN5_PSEPG</name>
<sequence>MQGLAPASSHPDAEKRPAQGAVTEAPVDVPSLALGVNELRRWMGPRQASCRGSARPLHPLPFTSTALAGARPPFTVGLVTRAWLLANAVAQPKEVAMSDTKCEVVDGEVDHDWEYVSDWGGDASVPGGTFDCSYLKCRVCGEEDHNHPNPGAYAADAGDYE</sequence>
<dbReference type="HOGENOM" id="CLU_1642290_0_0_6"/>
<organism evidence="2 3">
    <name type="scientific">Pseudomonas putida (strain GB-1)</name>
    <dbReference type="NCBI Taxonomy" id="76869"/>
    <lineage>
        <taxon>Bacteria</taxon>
        <taxon>Pseudomonadati</taxon>
        <taxon>Pseudomonadota</taxon>
        <taxon>Gammaproteobacteria</taxon>
        <taxon>Pseudomonadales</taxon>
        <taxon>Pseudomonadaceae</taxon>
        <taxon>Pseudomonas</taxon>
    </lineage>
</organism>
<proteinExistence type="predicted"/>
<protein>
    <submittedName>
        <fullName evidence="2">Uncharacterized protein</fullName>
    </submittedName>
</protein>
<dbReference type="Proteomes" id="UP000002157">
    <property type="component" value="Chromosome"/>
</dbReference>
<evidence type="ECO:0000256" key="1">
    <source>
        <dbReference type="SAM" id="MobiDB-lite"/>
    </source>
</evidence>
<dbReference type="EMBL" id="CP000926">
    <property type="protein sequence ID" value="ABY99339.1"/>
    <property type="molecule type" value="Genomic_DNA"/>
</dbReference>
<feature type="region of interest" description="Disordered" evidence="1">
    <location>
        <begin position="1"/>
        <end position="26"/>
    </location>
</feature>
<gene>
    <name evidence="2" type="ordered locus">PputGB1_3448</name>
</gene>
<dbReference type="eggNOG" id="ENOG50329NM">
    <property type="taxonomic scope" value="Bacteria"/>
</dbReference>
<reference evidence="2 3" key="1">
    <citation type="submission" date="2008-01" db="EMBL/GenBank/DDBJ databases">
        <title>Complete sequence of Pseudomonas putida GB-1.</title>
        <authorList>
            <consortium name="US DOE Joint Genome Institute"/>
            <person name="Copeland A."/>
            <person name="Lucas S."/>
            <person name="Lapidus A."/>
            <person name="Barry K."/>
            <person name="Glavina del Rio T."/>
            <person name="Dalin E."/>
            <person name="Tice H."/>
            <person name="Pitluck S."/>
            <person name="Bruce D."/>
            <person name="Goodwin L."/>
            <person name="Chertkov O."/>
            <person name="Brettin T."/>
            <person name="Detter J.C."/>
            <person name="Han C."/>
            <person name="Kuske C.R."/>
            <person name="Schmutz J."/>
            <person name="Larimer F."/>
            <person name="Land M."/>
            <person name="Hauser L."/>
            <person name="Kyrpides N."/>
            <person name="Kim E."/>
            <person name="McCarthy J.K."/>
            <person name="Richardson P."/>
        </authorList>
    </citation>
    <scope>NUCLEOTIDE SEQUENCE [LARGE SCALE GENOMIC DNA]</scope>
    <source>
        <strain evidence="2 3">GB-1</strain>
    </source>
</reference>
<evidence type="ECO:0000313" key="2">
    <source>
        <dbReference type="EMBL" id="ABY99339.1"/>
    </source>
</evidence>
<evidence type="ECO:0000313" key="3">
    <source>
        <dbReference type="Proteomes" id="UP000002157"/>
    </source>
</evidence>